<name>X1VF22_9ZZZZ</name>
<gene>
    <name evidence="1" type="ORF">S12H4_62041</name>
</gene>
<protein>
    <submittedName>
        <fullName evidence="1">Uncharacterized protein</fullName>
    </submittedName>
</protein>
<dbReference type="AlphaFoldDB" id="X1VF22"/>
<dbReference type="EMBL" id="BARW01041428">
    <property type="protein sequence ID" value="GAJ16462.1"/>
    <property type="molecule type" value="Genomic_DNA"/>
</dbReference>
<proteinExistence type="predicted"/>
<evidence type="ECO:0000313" key="1">
    <source>
        <dbReference type="EMBL" id="GAJ16462.1"/>
    </source>
</evidence>
<organism evidence="1">
    <name type="scientific">marine sediment metagenome</name>
    <dbReference type="NCBI Taxonomy" id="412755"/>
    <lineage>
        <taxon>unclassified sequences</taxon>
        <taxon>metagenomes</taxon>
        <taxon>ecological metagenomes</taxon>
    </lineage>
</organism>
<comment type="caution">
    <text evidence="1">The sequence shown here is derived from an EMBL/GenBank/DDBJ whole genome shotgun (WGS) entry which is preliminary data.</text>
</comment>
<feature type="non-terminal residue" evidence="1">
    <location>
        <position position="1"/>
    </location>
</feature>
<accession>X1VF22</accession>
<reference evidence="1" key="1">
    <citation type="journal article" date="2014" name="Front. Microbiol.">
        <title>High frequency of phylogenetically diverse reductive dehalogenase-homologous genes in deep subseafloor sedimentary metagenomes.</title>
        <authorList>
            <person name="Kawai M."/>
            <person name="Futagami T."/>
            <person name="Toyoda A."/>
            <person name="Takaki Y."/>
            <person name="Nishi S."/>
            <person name="Hori S."/>
            <person name="Arai W."/>
            <person name="Tsubouchi T."/>
            <person name="Morono Y."/>
            <person name="Uchiyama I."/>
            <person name="Ito T."/>
            <person name="Fujiyama A."/>
            <person name="Inagaki F."/>
            <person name="Takami H."/>
        </authorList>
    </citation>
    <scope>NUCLEOTIDE SEQUENCE</scope>
    <source>
        <strain evidence="1">Expedition CK06-06</strain>
    </source>
</reference>
<sequence>HVGERKEIVDRDGNKVSYTITDEIIEMQNEEKAIYLQKLEFDDKHTELRLAYWIIGSESKIMAGKWTYGESAPMVPRETFEKIVRWAIEKGWMRV</sequence>